<dbReference type="Pfam" id="PF13439">
    <property type="entry name" value="Glyco_transf_4"/>
    <property type="match status" value="1"/>
</dbReference>
<dbReference type="GO" id="GO:0016757">
    <property type="term" value="F:glycosyltransferase activity"/>
    <property type="evidence" value="ECO:0007669"/>
    <property type="project" value="InterPro"/>
</dbReference>
<dbReference type="PANTHER" id="PTHR12526:SF627">
    <property type="entry name" value="D-RHAMNOSYLTRANSFERASE WBPZ"/>
    <property type="match status" value="1"/>
</dbReference>
<evidence type="ECO:0000313" key="3">
    <source>
        <dbReference type="EMBL" id="MDH1055956.1"/>
    </source>
</evidence>
<organism evidence="3 4">
    <name type="scientific">Aquipseudomonas alcaligenes</name>
    <name type="common">Pseudomonas alcaligenes</name>
    <dbReference type="NCBI Taxonomy" id="43263"/>
    <lineage>
        <taxon>Bacteria</taxon>
        <taxon>Pseudomonadati</taxon>
        <taxon>Pseudomonadota</taxon>
        <taxon>Gammaproteobacteria</taxon>
        <taxon>Pseudomonadales</taxon>
        <taxon>Pseudomonadaceae</taxon>
        <taxon>Aquipseudomonas</taxon>
    </lineage>
</organism>
<dbReference type="SUPFAM" id="SSF53756">
    <property type="entry name" value="UDP-Glycosyltransferase/glycogen phosphorylase"/>
    <property type="match status" value="1"/>
</dbReference>
<feature type="domain" description="Glycosyl transferase family 1" evidence="1">
    <location>
        <begin position="192"/>
        <end position="346"/>
    </location>
</feature>
<evidence type="ECO:0000259" key="2">
    <source>
        <dbReference type="Pfam" id="PF13439"/>
    </source>
</evidence>
<sequence length="377" mass="42872">MRVLHFFKVYFPESIGGVEQVIYQLCESGRDFGIESEVLALSGCPNKQALTVGTHHVHLVRRSFSLASTGVSWQAIRKLRELAEQADLIHYHFPWPFMDIAHYFAGIRKPNVITYHSDIIRQKYLLNFYRPIMRRFLRQADRIIVTSPNYFSTSSVLKEFKKQVSVVPIGLDRNSYLPAKKEDLQRLSDQLGGERFFLFIGVMRYYKGLHILLDALQGTSLKVVIVGAGPLERELRRQAMTLNIERNVVFLGRIDEADKVALLELCYGVVFPSHLRSEAFGISLLEGAMFGKPLISSEIGTGTSYINIHGETGLVVPPNDPVAFRSAMQRLWDDPSLAAQMGAKADRRFFQLFTAENMARNHSELYREVVAEGRSRD</sequence>
<evidence type="ECO:0000313" key="4">
    <source>
        <dbReference type="Proteomes" id="UP001158730"/>
    </source>
</evidence>
<accession>A0AA42N4H2</accession>
<dbReference type="Gene3D" id="3.40.50.2000">
    <property type="entry name" value="Glycogen Phosphorylase B"/>
    <property type="match status" value="2"/>
</dbReference>
<dbReference type="Pfam" id="PF00534">
    <property type="entry name" value="Glycos_transf_1"/>
    <property type="match status" value="1"/>
</dbReference>
<dbReference type="GO" id="GO:1901135">
    <property type="term" value="P:carbohydrate derivative metabolic process"/>
    <property type="evidence" value="ECO:0007669"/>
    <property type="project" value="UniProtKB-ARBA"/>
</dbReference>
<protein>
    <submittedName>
        <fullName evidence="3">Glycosyltransferase family 4 protein</fullName>
    </submittedName>
</protein>
<dbReference type="InterPro" id="IPR028098">
    <property type="entry name" value="Glyco_trans_4-like_N"/>
</dbReference>
<dbReference type="PANTHER" id="PTHR12526">
    <property type="entry name" value="GLYCOSYLTRANSFERASE"/>
    <property type="match status" value="1"/>
</dbReference>
<dbReference type="AlphaFoldDB" id="A0AA42N4H2"/>
<dbReference type="RefSeq" id="WP_280054504.1">
    <property type="nucleotide sequence ID" value="NZ_JAOBYN010000012.1"/>
</dbReference>
<gene>
    <name evidence="3" type="ORF">N5C05_14450</name>
</gene>
<proteinExistence type="predicted"/>
<dbReference type="EMBL" id="JAOBYN010000012">
    <property type="protein sequence ID" value="MDH1055956.1"/>
    <property type="molecule type" value="Genomic_DNA"/>
</dbReference>
<evidence type="ECO:0000259" key="1">
    <source>
        <dbReference type="Pfam" id="PF00534"/>
    </source>
</evidence>
<dbReference type="InterPro" id="IPR001296">
    <property type="entry name" value="Glyco_trans_1"/>
</dbReference>
<feature type="domain" description="Glycosyltransferase subfamily 4-like N-terminal" evidence="2">
    <location>
        <begin position="15"/>
        <end position="172"/>
    </location>
</feature>
<comment type="caution">
    <text evidence="3">The sequence shown here is derived from an EMBL/GenBank/DDBJ whole genome shotgun (WGS) entry which is preliminary data.</text>
</comment>
<name>A0AA42N4H2_AQUAC</name>
<dbReference type="Proteomes" id="UP001158730">
    <property type="component" value="Unassembled WGS sequence"/>
</dbReference>
<dbReference type="CDD" id="cd03795">
    <property type="entry name" value="GT4_WfcD-like"/>
    <property type="match status" value="1"/>
</dbReference>
<reference evidence="3" key="1">
    <citation type="submission" date="2022-09" db="EMBL/GenBank/DDBJ databases">
        <title>Intensive care unit water sources are persistently colonized with multi-drug resistant bacteria and are the site of extensive horizontal gene transfer of antibiotic resistance genes.</title>
        <authorList>
            <person name="Diorio-Toth L."/>
        </authorList>
    </citation>
    <scope>NUCLEOTIDE SEQUENCE</scope>
    <source>
        <strain evidence="3">GD03990</strain>
    </source>
</reference>